<organism evidence="14 15">
    <name type="scientific">Oncorhynchus tshawytscha</name>
    <name type="common">Chinook salmon</name>
    <name type="synonym">Salmo tshawytscha</name>
    <dbReference type="NCBI Taxonomy" id="74940"/>
    <lineage>
        <taxon>Eukaryota</taxon>
        <taxon>Metazoa</taxon>
        <taxon>Chordata</taxon>
        <taxon>Craniata</taxon>
        <taxon>Vertebrata</taxon>
        <taxon>Euteleostomi</taxon>
        <taxon>Actinopterygii</taxon>
        <taxon>Neopterygii</taxon>
        <taxon>Teleostei</taxon>
        <taxon>Protacanthopterygii</taxon>
        <taxon>Salmoniformes</taxon>
        <taxon>Salmonidae</taxon>
        <taxon>Salmoninae</taxon>
        <taxon>Oncorhynchus</taxon>
    </lineage>
</organism>
<dbReference type="SUPFAM" id="SSF56219">
    <property type="entry name" value="DNase I-like"/>
    <property type="match status" value="1"/>
</dbReference>
<dbReference type="Gene3D" id="3.60.10.10">
    <property type="entry name" value="Endonuclease/exonuclease/phosphatase"/>
    <property type="match status" value="1"/>
</dbReference>
<evidence type="ECO:0000256" key="1">
    <source>
        <dbReference type="ARBA" id="ARBA00004240"/>
    </source>
</evidence>
<feature type="domain" description="Endonuclease/exonuclease/phosphatase" evidence="13">
    <location>
        <begin position="64"/>
        <end position="317"/>
    </location>
</feature>
<keyword evidence="9" id="KW-0325">Glycoprotein</keyword>
<evidence type="ECO:0000256" key="6">
    <source>
        <dbReference type="ARBA" id="ARBA00022801"/>
    </source>
</evidence>
<dbReference type="Proteomes" id="UP000694402">
    <property type="component" value="Unassembled WGS sequence"/>
</dbReference>
<keyword evidence="8" id="KW-1015">Disulfide bond</keyword>
<evidence type="ECO:0000256" key="12">
    <source>
        <dbReference type="ARBA" id="ARBA00043073"/>
    </source>
</evidence>
<accession>A0AAZ3PGT0</accession>
<evidence type="ECO:0000313" key="15">
    <source>
        <dbReference type="Proteomes" id="UP000694402"/>
    </source>
</evidence>
<proteinExistence type="inferred from homology"/>
<dbReference type="CDD" id="cd10282">
    <property type="entry name" value="DNase1"/>
    <property type="match status" value="1"/>
</dbReference>
<dbReference type="Pfam" id="PF03372">
    <property type="entry name" value="Exo_endo_phos"/>
    <property type="match status" value="1"/>
</dbReference>
<evidence type="ECO:0000256" key="2">
    <source>
        <dbReference type="ARBA" id="ARBA00007359"/>
    </source>
</evidence>
<dbReference type="AlphaFoldDB" id="A0AAZ3PGT0"/>
<keyword evidence="5" id="KW-0255">Endonuclease</keyword>
<dbReference type="GO" id="GO:0006308">
    <property type="term" value="P:DNA catabolic process"/>
    <property type="evidence" value="ECO:0007669"/>
    <property type="project" value="InterPro"/>
</dbReference>
<evidence type="ECO:0000256" key="3">
    <source>
        <dbReference type="ARBA" id="ARBA00022722"/>
    </source>
</evidence>
<reference evidence="15" key="1">
    <citation type="journal article" date="2018" name="PLoS ONE">
        <title>Chinook salmon (Oncorhynchus tshawytscha) genome and transcriptome.</title>
        <authorList>
            <person name="Christensen K.A."/>
            <person name="Leong J.S."/>
            <person name="Sakhrani D."/>
            <person name="Biagi C.A."/>
            <person name="Minkley D.R."/>
            <person name="Withler R.E."/>
            <person name="Rondeau E.B."/>
            <person name="Koop B.F."/>
            <person name="Devlin R.H."/>
        </authorList>
    </citation>
    <scope>NUCLEOTIDE SEQUENCE [LARGE SCALE GENOMIC DNA]</scope>
</reference>
<evidence type="ECO:0000256" key="9">
    <source>
        <dbReference type="ARBA" id="ARBA00023180"/>
    </source>
</evidence>
<dbReference type="GO" id="GO:0005783">
    <property type="term" value="C:endoplasmic reticulum"/>
    <property type="evidence" value="ECO:0007669"/>
    <property type="project" value="UniProtKB-SubCell"/>
</dbReference>
<protein>
    <recommendedName>
        <fullName evidence="10">Deoxyribonuclease-1-like 1</fullName>
    </recommendedName>
    <alternativeName>
        <fullName evidence="12">DNase X</fullName>
    </alternativeName>
    <alternativeName>
        <fullName evidence="11">Deoxyribonuclease I-like 1</fullName>
    </alternativeName>
</protein>
<dbReference type="GO" id="GO:0003677">
    <property type="term" value="F:DNA binding"/>
    <property type="evidence" value="ECO:0007669"/>
    <property type="project" value="TreeGrafter"/>
</dbReference>
<dbReference type="Ensembl" id="ENSOTST00005124693.1">
    <property type="protein sequence ID" value="ENSOTSP00005115902.1"/>
    <property type="gene ID" value="ENSOTSG00005072535.1"/>
</dbReference>
<dbReference type="InterPro" id="IPR005135">
    <property type="entry name" value="Endo/exonuclease/phosphatase"/>
</dbReference>
<evidence type="ECO:0000313" key="14">
    <source>
        <dbReference type="Ensembl" id="ENSOTSP00005115902.1"/>
    </source>
</evidence>
<evidence type="ECO:0000256" key="10">
    <source>
        <dbReference type="ARBA" id="ARBA00041152"/>
    </source>
</evidence>
<evidence type="ECO:0000256" key="11">
    <source>
        <dbReference type="ARBA" id="ARBA00042003"/>
    </source>
</evidence>
<keyword evidence="3" id="KW-0540">Nuclease</keyword>
<comment type="subcellular location">
    <subcellularLocation>
        <location evidence="1">Endoplasmic reticulum</location>
    </subcellularLocation>
</comment>
<comment type="similarity">
    <text evidence="2">Belongs to the DNase I family.</text>
</comment>
<dbReference type="PANTHER" id="PTHR11371:SF28">
    <property type="entry name" value="DEOXYRIBONUCLEASE-1-LIKE 1"/>
    <property type="match status" value="1"/>
</dbReference>
<sequence>MNRDLSDYHFNDSQCIVKKMNMSMPSNFTSFLLTASSSVMSCPTPLLLLLIGIYGPCSGFKICAFNIQNFDAIKSANYRVMHTLTKVVSRCDICLLQEVKDLQGKATKALLGRLNRYSTRYDDQYHYKYVASGGLGRTPEDQEQYVYLYRNETVELTDRYQYADKKEGGVDAFSRDPFVVRFQAKETVIGDFALIPLHTTASDAIKEIDKLYDVFEEIQRKWNTEKVMFLGAFNAGCGHMTRQDKANIRLFSNPGFFWLIGDKVDTTVGDLTSCAYDRIVVHGQPFLKAIKPYSARVFNIAKEYKLSKEMVLEVSDHFPVEVELKTKSSGQLQAQVQPLLLIAVSVITYVLHILHSTSVL</sequence>
<dbReference type="InterPro" id="IPR016202">
    <property type="entry name" value="DNase_I"/>
</dbReference>
<evidence type="ECO:0000256" key="7">
    <source>
        <dbReference type="ARBA" id="ARBA00022824"/>
    </source>
</evidence>
<dbReference type="GO" id="GO:0005634">
    <property type="term" value="C:nucleus"/>
    <property type="evidence" value="ECO:0007669"/>
    <property type="project" value="TreeGrafter"/>
</dbReference>
<keyword evidence="6" id="KW-0378">Hydrolase</keyword>
<reference evidence="14" key="2">
    <citation type="submission" date="2025-08" db="UniProtKB">
        <authorList>
            <consortium name="Ensembl"/>
        </authorList>
    </citation>
    <scope>IDENTIFICATION</scope>
</reference>
<dbReference type="GO" id="GO:0004530">
    <property type="term" value="F:deoxyribonuclease I activity"/>
    <property type="evidence" value="ECO:0007669"/>
    <property type="project" value="TreeGrafter"/>
</dbReference>
<dbReference type="PRINTS" id="PR00130">
    <property type="entry name" value="DNASEI"/>
</dbReference>
<keyword evidence="15" id="KW-1185">Reference proteome</keyword>
<gene>
    <name evidence="14" type="primary">LOC112244587</name>
</gene>
<evidence type="ECO:0000259" key="13">
    <source>
        <dbReference type="Pfam" id="PF03372"/>
    </source>
</evidence>
<dbReference type="GeneTree" id="ENSGT00950000182846"/>
<evidence type="ECO:0000256" key="4">
    <source>
        <dbReference type="ARBA" id="ARBA00022729"/>
    </source>
</evidence>
<evidence type="ECO:0000256" key="5">
    <source>
        <dbReference type="ARBA" id="ARBA00022759"/>
    </source>
</evidence>
<keyword evidence="7" id="KW-0256">Endoplasmic reticulum</keyword>
<name>A0AAZ3PGT0_ONCTS</name>
<dbReference type="SMART" id="SM00476">
    <property type="entry name" value="DNaseIc"/>
    <property type="match status" value="1"/>
</dbReference>
<evidence type="ECO:0000256" key="8">
    <source>
        <dbReference type="ARBA" id="ARBA00023157"/>
    </source>
</evidence>
<dbReference type="PANTHER" id="PTHR11371">
    <property type="entry name" value="DEOXYRIBONUCLEASE"/>
    <property type="match status" value="1"/>
</dbReference>
<reference evidence="14" key="3">
    <citation type="submission" date="2025-09" db="UniProtKB">
        <authorList>
            <consortium name="Ensembl"/>
        </authorList>
    </citation>
    <scope>IDENTIFICATION</scope>
</reference>
<keyword evidence="4" id="KW-0732">Signal</keyword>
<dbReference type="InterPro" id="IPR036691">
    <property type="entry name" value="Endo/exonu/phosph_ase_sf"/>
</dbReference>